<keyword evidence="3" id="KW-1185">Reference proteome</keyword>
<proteinExistence type="predicted"/>
<dbReference type="Proteomes" id="UP000664399">
    <property type="component" value="Unassembled WGS sequence"/>
</dbReference>
<feature type="chain" id="PRO_5046386503" description="Tetratricopeptide repeat family protein" evidence="1">
    <location>
        <begin position="28"/>
        <end position="424"/>
    </location>
</feature>
<feature type="signal peptide" evidence="1">
    <location>
        <begin position="1"/>
        <end position="27"/>
    </location>
</feature>
<reference evidence="2 3" key="1">
    <citation type="submission" date="2021-03" db="EMBL/GenBank/DDBJ databases">
        <title>The complete genome sequence of Acetobacter suratthaniensis TBRC 1719.</title>
        <authorList>
            <person name="Charoenyingcharoen P."/>
            <person name="Yukphan P."/>
        </authorList>
    </citation>
    <scope>NUCLEOTIDE SEQUENCE [LARGE SCALE GENOMIC DNA]</scope>
    <source>
        <strain evidence="2 3">TBRC 1719</strain>
    </source>
</reference>
<keyword evidence="1" id="KW-0732">Signal</keyword>
<organism evidence="2 3">
    <name type="scientific">Acetobacter suratthaniensis</name>
    <dbReference type="NCBI Taxonomy" id="1502841"/>
    <lineage>
        <taxon>Bacteria</taxon>
        <taxon>Pseudomonadati</taxon>
        <taxon>Pseudomonadota</taxon>
        <taxon>Alphaproteobacteria</taxon>
        <taxon>Acetobacterales</taxon>
        <taxon>Acetobacteraceae</taxon>
        <taxon>Acetobacter</taxon>
    </lineage>
</organism>
<gene>
    <name evidence="2" type="ORF">J2D75_07915</name>
</gene>
<evidence type="ECO:0000313" key="2">
    <source>
        <dbReference type="EMBL" id="MBO1328402.1"/>
    </source>
</evidence>
<dbReference type="SUPFAM" id="SSF48452">
    <property type="entry name" value="TPR-like"/>
    <property type="match status" value="1"/>
</dbReference>
<evidence type="ECO:0000256" key="1">
    <source>
        <dbReference type="SAM" id="SignalP"/>
    </source>
</evidence>
<dbReference type="InterPro" id="IPR011990">
    <property type="entry name" value="TPR-like_helical_dom_sf"/>
</dbReference>
<evidence type="ECO:0008006" key="4">
    <source>
        <dbReference type="Google" id="ProtNLM"/>
    </source>
</evidence>
<evidence type="ECO:0000313" key="3">
    <source>
        <dbReference type="Proteomes" id="UP000664399"/>
    </source>
</evidence>
<comment type="caution">
    <text evidence="2">The sequence shown here is derived from an EMBL/GenBank/DDBJ whole genome shotgun (WGS) entry which is preliminary data.</text>
</comment>
<dbReference type="RefSeq" id="WP_207854370.1">
    <property type="nucleotide sequence ID" value="NZ_JAFVMG010000007.1"/>
</dbReference>
<name>A0ABS3LM21_9PROT</name>
<accession>A0ABS3LM21</accession>
<dbReference type="EMBL" id="JAFVMG010000007">
    <property type="protein sequence ID" value="MBO1328402.1"/>
    <property type="molecule type" value="Genomic_DNA"/>
</dbReference>
<sequence length="424" mass="44551">MVFRFARCGLLARAALVLAAPAGVVSAGVVTLASVPSLQAADTLTPAVATALRDAQTALASHAYDRARQAVDQAAAVSGLSAYDDYVITQMRAAVATQAGDTATAIAAYEKLMASSRTPVSARNQMLMSEATMAYTAKNYAAASSAISRYLKVAGPNPQMQLLLVQSLYLQRDYTGVLRVVAPMVAADVAAGHKPGESILQMQAASAVALKDADTASQAYAMLARYYGKKEYWALLLHELVTRTAIPDTLQLDVYRIRMAAGDSLQARDYMDMVEIALQQHLPQLASDLMAQGYAAGVLGTGAEAPRQARLRAMAEKAAAERKAASAADEQAALAQSGGDALFLVGYNAVLSGQAEHGLALMRQAITKGVSDPAVATLHLGLAQLQANQPKEAAATFEHITGKGPVRDIAQLWLLRLAQGQSAH</sequence>
<protein>
    <recommendedName>
        <fullName evidence="4">Tetratricopeptide repeat family protein</fullName>
    </recommendedName>
</protein>